<organism evidence="6 7">
    <name type="scientific">Skermania pinensis</name>
    <dbReference type="NCBI Taxonomy" id="39122"/>
    <lineage>
        <taxon>Bacteria</taxon>
        <taxon>Bacillati</taxon>
        <taxon>Actinomycetota</taxon>
        <taxon>Actinomycetes</taxon>
        <taxon>Mycobacteriales</taxon>
        <taxon>Gordoniaceae</taxon>
        <taxon>Skermania</taxon>
    </lineage>
</organism>
<keyword evidence="3" id="KW-0804">Transcription</keyword>
<dbReference type="InterPro" id="IPR050109">
    <property type="entry name" value="HTH-type_TetR-like_transc_reg"/>
</dbReference>
<keyword evidence="1" id="KW-0805">Transcription regulation</keyword>
<feature type="DNA-binding region" description="H-T-H motif" evidence="4">
    <location>
        <begin position="272"/>
        <end position="291"/>
    </location>
</feature>
<evidence type="ECO:0000313" key="6">
    <source>
        <dbReference type="EMBL" id="QXQ14408.1"/>
    </source>
</evidence>
<protein>
    <submittedName>
        <fullName evidence="6">TetR/AcrR family transcriptional regulator</fullName>
    </submittedName>
</protein>
<dbReference type="InterPro" id="IPR001647">
    <property type="entry name" value="HTH_TetR"/>
</dbReference>
<dbReference type="PROSITE" id="PS50977">
    <property type="entry name" value="HTH_TETR_2"/>
    <property type="match status" value="1"/>
</dbReference>
<keyword evidence="2 4" id="KW-0238">DNA-binding</keyword>
<dbReference type="PANTHER" id="PTHR30055:SF234">
    <property type="entry name" value="HTH-TYPE TRANSCRIPTIONAL REGULATOR BETI"/>
    <property type="match status" value="1"/>
</dbReference>
<evidence type="ECO:0000313" key="7">
    <source>
        <dbReference type="Proteomes" id="UP000887023"/>
    </source>
</evidence>
<keyword evidence="7" id="KW-1185">Reference proteome</keyword>
<dbReference type="SUPFAM" id="SSF46689">
    <property type="entry name" value="Homeodomain-like"/>
    <property type="match status" value="2"/>
</dbReference>
<dbReference type="SUPFAM" id="SSF48498">
    <property type="entry name" value="Tetracyclin repressor-like, C-terminal domain"/>
    <property type="match status" value="1"/>
</dbReference>
<evidence type="ECO:0000256" key="2">
    <source>
        <dbReference type="ARBA" id="ARBA00023125"/>
    </source>
</evidence>
<dbReference type="Gene3D" id="1.10.357.10">
    <property type="entry name" value="Tetracycline Repressor, domain 2"/>
    <property type="match status" value="2"/>
</dbReference>
<dbReference type="InterPro" id="IPR009057">
    <property type="entry name" value="Homeodomain-like_sf"/>
</dbReference>
<dbReference type="Proteomes" id="UP000887023">
    <property type="component" value="Chromosome"/>
</dbReference>
<accession>A0ABX8S966</accession>
<evidence type="ECO:0000256" key="1">
    <source>
        <dbReference type="ARBA" id="ARBA00023015"/>
    </source>
</evidence>
<gene>
    <name evidence="6" type="ORF">KV203_03040</name>
</gene>
<dbReference type="EMBL" id="CP079105">
    <property type="protein sequence ID" value="QXQ14408.1"/>
    <property type="molecule type" value="Genomic_DNA"/>
</dbReference>
<dbReference type="Pfam" id="PF00440">
    <property type="entry name" value="TetR_N"/>
    <property type="match status" value="1"/>
</dbReference>
<dbReference type="RefSeq" id="WP_066466763.1">
    <property type="nucleotide sequence ID" value="NZ_CBCRUZ010000003.1"/>
</dbReference>
<feature type="domain" description="HTH tetR-type" evidence="5">
    <location>
        <begin position="249"/>
        <end position="309"/>
    </location>
</feature>
<sequence>MTAIADSTRGRLLAAGRELLAEADAELLLNGLTVGDVATRAGLSTQTFHNAYPSRAGIRGGKKAYLDELMSSLLPDHSEQLRAGMGAAIAGQLVEADGDPRPLVRAVCRREYQRLSEDPATRLRFLLCALSSGRNGAISDARAYYAGTERIATEANARLLQGWGAGLRQPFTHASLSVVLTALVEGLVLRSRLDPDAVSPELFGEAVLALLGSIADLGQAFEQIDDVLTPLVEAARRSRGRGELDELPDDPVQALIEAAEAEFAQRGYFATGPGHIAARAGVAVDVLQRLFPSNADIVTAALSPTAAQLKRRIDGDVKLHLGPAEIVRRAGHRLAAAVSGQQSMFDALILIISLDPTRSPAQHTGVRDELFLPGMIVDVVQSGQAAGVFVDDLEPAEIAVAYTNNILLRRSVRREETVEVAMEYIEKLVLRGLLVEPRPT</sequence>
<evidence type="ECO:0000256" key="3">
    <source>
        <dbReference type="ARBA" id="ARBA00023163"/>
    </source>
</evidence>
<evidence type="ECO:0000256" key="4">
    <source>
        <dbReference type="PROSITE-ProRule" id="PRU00335"/>
    </source>
</evidence>
<dbReference type="PANTHER" id="PTHR30055">
    <property type="entry name" value="HTH-TYPE TRANSCRIPTIONAL REGULATOR RUTR"/>
    <property type="match status" value="1"/>
</dbReference>
<name>A0ABX8S966_9ACTN</name>
<dbReference type="InterPro" id="IPR036271">
    <property type="entry name" value="Tet_transcr_reg_TetR-rel_C_sf"/>
</dbReference>
<proteinExistence type="predicted"/>
<reference evidence="6" key="1">
    <citation type="submission" date="2021-07" db="EMBL/GenBank/DDBJ databases">
        <title>Candidatus Kaistella beijingensis sp. nov. isolated from a municipal wastewater treatment plant is involved in sludge foaming.</title>
        <authorList>
            <person name="Song Y."/>
            <person name="Liu S.-J."/>
        </authorList>
    </citation>
    <scope>NUCLEOTIDE SEQUENCE</scope>
    <source>
        <strain evidence="6">DSM 43998</strain>
    </source>
</reference>
<evidence type="ECO:0000259" key="5">
    <source>
        <dbReference type="PROSITE" id="PS50977"/>
    </source>
</evidence>